<evidence type="ECO:0000313" key="2">
    <source>
        <dbReference type="EMBL" id="VDP12032.1"/>
    </source>
</evidence>
<dbReference type="InterPro" id="IPR018490">
    <property type="entry name" value="cNMP-bd_dom_sf"/>
</dbReference>
<proteinExistence type="predicted"/>
<organism evidence="4">
    <name type="scientific">Soboliphyme baturini</name>
    <dbReference type="NCBI Taxonomy" id="241478"/>
    <lineage>
        <taxon>Eukaryota</taxon>
        <taxon>Metazoa</taxon>
        <taxon>Ecdysozoa</taxon>
        <taxon>Nematoda</taxon>
        <taxon>Enoplea</taxon>
        <taxon>Dorylaimia</taxon>
        <taxon>Dioctophymatida</taxon>
        <taxon>Dioctophymatoidea</taxon>
        <taxon>Soboliphymatidae</taxon>
        <taxon>Soboliphyme</taxon>
    </lineage>
</organism>
<name>A0A183IU43_9BILA</name>
<accession>A0A183IU43</accession>
<keyword evidence="3" id="KW-1185">Reference proteome</keyword>
<evidence type="ECO:0000313" key="4">
    <source>
        <dbReference type="WBParaSite" id="SBAD_0000740701-mRNA-1"/>
    </source>
</evidence>
<evidence type="ECO:0000256" key="1">
    <source>
        <dbReference type="SAM" id="MobiDB-lite"/>
    </source>
</evidence>
<dbReference type="Proteomes" id="UP000270296">
    <property type="component" value="Unassembled WGS sequence"/>
</dbReference>
<feature type="region of interest" description="Disordered" evidence="1">
    <location>
        <begin position="1"/>
        <end position="21"/>
    </location>
</feature>
<dbReference type="CDD" id="cd00038">
    <property type="entry name" value="CAP_ED"/>
    <property type="match status" value="1"/>
</dbReference>
<dbReference type="InterPro" id="IPR000595">
    <property type="entry name" value="cNMP-bd_dom"/>
</dbReference>
<sequence>MRLFDRRSETQPSGRQMSDVKGPMPEKAVIIADRLRHVAGFRLFSDSLVEDICRRGTLEELEPGIVLFRQSTPCNNWYFLLSGSLDLVITADQSESVRTLTYARARRTCAADLVVIYDTEMTTSTRSIGRWSSSSLGCRKNLSWLWLADHRCAHFYIFSLLPLTQPFNGW</sequence>
<gene>
    <name evidence="2" type="ORF">SBAD_LOCUS7140</name>
</gene>
<reference evidence="4" key="1">
    <citation type="submission" date="2016-06" db="UniProtKB">
        <authorList>
            <consortium name="WormBaseParasite"/>
        </authorList>
    </citation>
    <scope>IDENTIFICATION</scope>
</reference>
<dbReference type="WBParaSite" id="SBAD_0000740701-mRNA-1">
    <property type="protein sequence ID" value="SBAD_0000740701-mRNA-1"/>
    <property type="gene ID" value="SBAD_0000740701"/>
</dbReference>
<dbReference type="AlphaFoldDB" id="A0A183IU43"/>
<dbReference type="EMBL" id="UZAM01010357">
    <property type="protein sequence ID" value="VDP12032.1"/>
    <property type="molecule type" value="Genomic_DNA"/>
</dbReference>
<protein>
    <submittedName>
        <fullName evidence="4">Cyclic nucleotide-binding domain-containing protein</fullName>
    </submittedName>
</protein>
<reference evidence="2 3" key="2">
    <citation type="submission" date="2018-11" db="EMBL/GenBank/DDBJ databases">
        <authorList>
            <consortium name="Pathogen Informatics"/>
        </authorList>
    </citation>
    <scope>NUCLEOTIDE SEQUENCE [LARGE SCALE GENOMIC DNA]</scope>
</reference>
<dbReference type="InterPro" id="IPR014710">
    <property type="entry name" value="RmlC-like_jellyroll"/>
</dbReference>
<dbReference type="Gene3D" id="2.60.120.10">
    <property type="entry name" value="Jelly Rolls"/>
    <property type="match status" value="1"/>
</dbReference>
<evidence type="ECO:0000313" key="3">
    <source>
        <dbReference type="Proteomes" id="UP000270296"/>
    </source>
</evidence>
<dbReference type="SUPFAM" id="SSF51206">
    <property type="entry name" value="cAMP-binding domain-like"/>
    <property type="match status" value="1"/>
</dbReference>
<dbReference type="OrthoDB" id="21144at2759"/>